<protein>
    <submittedName>
        <fullName evidence="1">Uncharacterized protein</fullName>
    </submittedName>
</protein>
<dbReference type="KEGG" id="apv:Apar_0190"/>
<dbReference type="Pfam" id="PF19952">
    <property type="entry name" value="DUF6414"/>
    <property type="match status" value="1"/>
</dbReference>
<dbReference type="HOGENOM" id="CLU_952880_0_0_11"/>
<dbReference type="Proteomes" id="UP000000960">
    <property type="component" value="Chromosome"/>
</dbReference>
<accession>C8W938</accession>
<reference evidence="1 2" key="1">
    <citation type="journal article" date="2009" name="Stand. Genomic Sci.">
        <title>Complete genome sequence of Atopobium parvulum type strain (IPP 1246).</title>
        <authorList>
            <person name="Copeland A."/>
            <person name="Sikorski J."/>
            <person name="Lapidus A."/>
            <person name="Nolan M."/>
            <person name="Del Rio T.G."/>
            <person name="Lucas S."/>
            <person name="Chen F."/>
            <person name="Tice H."/>
            <person name="Pitluck S."/>
            <person name="Cheng J.F."/>
            <person name="Pukall R."/>
            <person name="Chertkov O."/>
            <person name="Brettin T."/>
            <person name="Han C."/>
            <person name="Detter J.C."/>
            <person name="Kuske C."/>
            <person name="Bruce D."/>
            <person name="Goodwin L."/>
            <person name="Ivanova N."/>
            <person name="Mavromatis K."/>
            <person name="Mikhailova N."/>
            <person name="Chen A."/>
            <person name="Palaniappan K."/>
            <person name="Chain P."/>
            <person name="Rohde M."/>
            <person name="Goker M."/>
            <person name="Bristow J."/>
            <person name="Eisen J.A."/>
            <person name="Markowitz V."/>
            <person name="Hugenholtz P."/>
            <person name="Kyrpides N.C."/>
            <person name="Klenk H.P."/>
            <person name="Detter J.C."/>
        </authorList>
    </citation>
    <scope>NUCLEOTIDE SEQUENCE [LARGE SCALE GENOMIC DNA]</scope>
    <source>
        <strain evidence="2">ATCC 33793 / DSM 20469 / CCUG 32760 / JCM 10300 / KCTC 3663 / VPI 0546 / 1246</strain>
    </source>
</reference>
<dbReference type="EMBL" id="CP001721">
    <property type="protein sequence ID" value="ACV50626.1"/>
    <property type="molecule type" value="Genomic_DNA"/>
</dbReference>
<evidence type="ECO:0000313" key="2">
    <source>
        <dbReference type="Proteomes" id="UP000000960"/>
    </source>
</evidence>
<dbReference type="OrthoDB" id="1937560at2"/>
<dbReference type="GeneID" id="84805731"/>
<dbReference type="RefSeq" id="WP_012808286.1">
    <property type="nucleotide sequence ID" value="NC_013203.1"/>
</dbReference>
<dbReference type="InterPro" id="IPR045633">
    <property type="entry name" value="DUF6414"/>
</dbReference>
<keyword evidence="2" id="KW-1185">Reference proteome</keyword>
<gene>
    <name evidence="1" type="ordered locus">Apar_0190</name>
</gene>
<dbReference type="eggNOG" id="ENOG503352F">
    <property type="taxonomic scope" value="Bacteria"/>
</dbReference>
<sequence length="292" mass="33814">MRRFIYLDTETLNSYIAQIYDGLIKTNEENTQQINESSKESSHSISPNAAIDFTLLGKGIEGKVEYIFKSLKANKDSTLINKVETKMLHDNAFNLLINHINKHEDLKDGNIGKFIELFNSFYILDFLYYKELFSDTNFINFLIDSSMENLIKETENEKSKLTTGTPNKKQIIKEIDNKLAAFRKEQESEYSNALKLIDIITKIIPYQRVLCINDCIVTLSDEFIRDDIQMSSFKYGGKIKVFGYITNIIHRNIKQNLPIFAEIINQINSAILPEIINKDEVKIIHPIAIYYE</sequence>
<name>C8W938_LANP1</name>
<proteinExistence type="predicted"/>
<organism evidence="1 2">
    <name type="scientific">Lancefieldella parvula (strain ATCC 33793 / DSM 20469 / CCUG 32760 / JCM 10300 / KCTC 3663 / VPI 0546 / 1246)</name>
    <name type="common">Atopobium parvulum</name>
    <dbReference type="NCBI Taxonomy" id="521095"/>
    <lineage>
        <taxon>Bacteria</taxon>
        <taxon>Bacillati</taxon>
        <taxon>Actinomycetota</taxon>
        <taxon>Coriobacteriia</taxon>
        <taxon>Coriobacteriales</taxon>
        <taxon>Atopobiaceae</taxon>
        <taxon>Lancefieldella</taxon>
    </lineage>
</organism>
<dbReference type="AlphaFoldDB" id="C8W938"/>
<evidence type="ECO:0000313" key="1">
    <source>
        <dbReference type="EMBL" id="ACV50626.1"/>
    </source>
</evidence>